<accession>A0A7D5GG71</accession>
<evidence type="ECO:0000313" key="2">
    <source>
        <dbReference type="EMBL" id="QLG28828.1"/>
    </source>
</evidence>
<dbReference type="RefSeq" id="WP_179170402.1">
    <property type="nucleotide sequence ID" value="NZ_CP058529.1"/>
</dbReference>
<organism evidence="2 3">
    <name type="scientific">Halorarum halophilum</name>
    <dbReference type="NCBI Taxonomy" id="2743090"/>
    <lineage>
        <taxon>Archaea</taxon>
        <taxon>Methanobacteriati</taxon>
        <taxon>Methanobacteriota</taxon>
        <taxon>Stenosarchaea group</taxon>
        <taxon>Halobacteria</taxon>
        <taxon>Halobacteriales</taxon>
        <taxon>Haloferacaceae</taxon>
        <taxon>Halorarum</taxon>
    </lineage>
</organism>
<proteinExistence type="predicted"/>
<evidence type="ECO:0000256" key="1">
    <source>
        <dbReference type="SAM" id="Phobius"/>
    </source>
</evidence>
<protein>
    <submittedName>
        <fullName evidence="2">Uncharacterized protein</fullName>
    </submittedName>
</protein>
<keyword evidence="1" id="KW-0812">Transmembrane</keyword>
<dbReference type="OrthoDB" id="201169at2157"/>
<dbReference type="GeneID" id="56030232"/>
<keyword evidence="1" id="KW-0472">Membrane</keyword>
<dbReference type="AlphaFoldDB" id="A0A7D5GG71"/>
<feature type="transmembrane region" description="Helical" evidence="1">
    <location>
        <begin position="6"/>
        <end position="29"/>
    </location>
</feature>
<name>A0A7D5GG71_9EURY</name>
<feature type="transmembrane region" description="Helical" evidence="1">
    <location>
        <begin position="41"/>
        <end position="61"/>
    </location>
</feature>
<evidence type="ECO:0000313" key="3">
    <source>
        <dbReference type="Proteomes" id="UP000509750"/>
    </source>
</evidence>
<dbReference type="KEGG" id="halg:HUG10_15325"/>
<reference evidence="2 3" key="1">
    <citation type="submission" date="2020-07" db="EMBL/GenBank/DDBJ databases">
        <title>Gai3-2, isolated from salt lake.</title>
        <authorList>
            <person name="Cui H."/>
            <person name="Shi X."/>
        </authorList>
    </citation>
    <scope>NUCLEOTIDE SEQUENCE [LARGE SCALE GENOMIC DNA]</scope>
    <source>
        <strain evidence="2 3">Gai3-2</strain>
    </source>
</reference>
<keyword evidence="3" id="KW-1185">Reference proteome</keyword>
<dbReference type="EMBL" id="CP058529">
    <property type="protein sequence ID" value="QLG28828.1"/>
    <property type="molecule type" value="Genomic_DNA"/>
</dbReference>
<keyword evidence="1" id="KW-1133">Transmembrane helix</keyword>
<dbReference type="Proteomes" id="UP000509750">
    <property type="component" value="Chromosome"/>
</dbReference>
<sequence length="65" mass="6933">MGLLQAASRTILGIDILFLVLLGFCFLYLEPGSGSYVVAQLTLVPVALTFAASAVLLYTGWDPLE</sequence>
<gene>
    <name evidence="2" type="ORF">HUG10_15325</name>
</gene>